<accession>A0A179DF48</accession>
<dbReference type="AlphaFoldDB" id="A0A179DF48"/>
<dbReference type="STRING" id="1826909.A5893_10705"/>
<name>A0A179DF48_9SPHI</name>
<keyword evidence="3" id="KW-1185">Reference proteome</keyword>
<dbReference type="EMBL" id="LWHJ01000028">
    <property type="protein sequence ID" value="OAQ39129.1"/>
    <property type="molecule type" value="Genomic_DNA"/>
</dbReference>
<dbReference type="InterPro" id="IPR004360">
    <property type="entry name" value="Glyas_Fos-R_dOase_dom"/>
</dbReference>
<dbReference type="InterPro" id="IPR037523">
    <property type="entry name" value="VOC_core"/>
</dbReference>
<comment type="caution">
    <text evidence="2">The sequence shown here is derived from an EMBL/GenBank/DDBJ whole genome shotgun (WGS) entry which is preliminary data.</text>
</comment>
<dbReference type="RefSeq" id="WP_068822657.1">
    <property type="nucleotide sequence ID" value="NZ_LWHJ01000028.1"/>
</dbReference>
<feature type="domain" description="VOC" evidence="1">
    <location>
        <begin position="5"/>
        <end position="128"/>
    </location>
</feature>
<reference evidence="2 3" key="1">
    <citation type="submission" date="2016-04" db="EMBL/GenBank/DDBJ databases">
        <authorList>
            <person name="Evans L.H."/>
            <person name="Alamgir A."/>
            <person name="Owens N."/>
            <person name="Weber N.D."/>
            <person name="Virtaneva K."/>
            <person name="Barbian K."/>
            <person name="Babar A."/>
            <person name="Rosenke K."/>
        </authorList>
    </citation>
    <scope>NUCLEOTIDE SEQUENCE [LARGE SCALE GENOMIC DNA]</scope>
    <source>
        <strain evidence="2 3">CCM 8644</strain>
    </source>
</reference>
<dbReference type="Gene3D" id="3.10.180.10">
    <property type="entry name" value="2,3-Dihydroxybiphenyl 1,2-Dioxygenase, domain 1"/>
    <property type="match status" value="1"/>
</dbReference>
<dbReference type="Proteomes" id="UP000078459">
    <property type="component" value="Unassembled WGS sequence"/>
</dbReference>
<dbReference type="InterPro" id="IPR029068">
    <property type="entry name" value="Glyas_Bleomycin-R_OHBP_Dase"/>
</dbReference>
<sequence length="128" mass="14368">MLKNIYAFNSFSVKDLKKAKDFYADVLGLDVKENEMGLLELHLENNNPVILYPKPNHSPATFTVLNFKVNDIDKTVDELISKGIVFETYTGKYIETDAKGISRSEKGKGPNIAWFKDPDGNILSILAD</sequence>
<evidence type="ECO:0000313" key="3">
    <source>
        <dbReference type="Proteomes" id="UP000078459"/>
    </source>
</evidence>
<protein>
    <submittedName>
        <fullName evidence="2">Glyoxalase</fullName>
    </submittedName>
</protein>
<evidence type="ECO:0000313" key="2">
    <source>
        <dbReference type="EMBL" id="OAQ39129.1"/>
    </source>
</evidence>
<evidence type="ECO:0000259" key="1">
    <source>
        <dbReference type="PROSITE" id="PS51819"/>
    </source>
</evidence>
<gene>
    <name evidence="2" type="ORF">A5893_10705</name>
</gene>
<organism evidence="2 3">
    <name type="scientific">Pedobacter psychrophilus</name>
    <dbReference type="NCBI Taxonomy" id="1826909"/>
    <lineage>
        <taxon>Bacteria</taxon>
        <taxon>Pseudomonadati</taxon>
        <taxon>Bacteroidota</taxon>
        <taxon>Sphingobacteriia</taxon>
        <taxon>Sphingobacteriales</taxon>
        <taxon>Sphingobacteriaceae</taxon>
        <taxon>Pedobacter</taxon>
    </lineage>
</organism>
<dbReference type="SUPFAM" id="SSF54593">
    <property type="entry name" value="Glyoxalase/Bleomycin resistance protein/Dihydroxybiphenyl dioxygenase"/>
    <property type="match status" value="1"/>
</dbReference>
<dbReference type="PROSITE" id="PS51819">
    <property type="entry name" value="VOC"/>
    <property type="match status" value="1"/>
</dbReference>
<dbReference type="Pfam" id="PF00903">
    <property type="entry name" value="Glyoxalase"/>
    <property type="match status" value="1"/>
</dbReference>
<proteinExistence type="predicted"/>
<dbReference type="OrthoDB" id="9804907at2"/>
<reference evidence="2 3" key="2">
    <citation type="submission" date="2016-06" db="EMBL/GenBank/DDBJ databases">
        <title>Pedobacter psychrophilus sp. nov., isolated from Antarctic fragmentary rock.</title>
        <authorList>
            <person name="Svec P."/>
        </authorList>
    </citation>
    <scope>NUCLEOTIDE SEQUENCE [LARGE SCALE GENOMIC DNA]</scope>
    <source>
        <strain evidence="2 3">CCM 8644</strain>
    </source>
</reference>